<feature type="domain" description="Archease" evidence="5">
    <location>
        <begin position="37"/>
        <end position="175"/>
    </location>
</feature>
<evidence type="ECO:0000256" key="1">
    <source>
        <dbReference type="ARBA" id="ARBA00007963"/>
    </source>
</evidence>
<dbReference type="SUPFAM" id="SSF69819">
    <property type="entry name" value="MTH1598-like"/>
    <property type="match status" value="1"/>
</dbReference>
<reference evidence="6" key="1">
    <citation type="journal article" date="2020" name="mSystems">
        <title>Genome- and Community-Level Interaction Insights into Carbon Utilization and Element Cycling Functions of Hydrothermarchaeota in Hydrothermal Sediment.</title>
        <authorList>
            <person name="Zhou Z."/>
            <person name="Liu Y."/>
            <person name="Xu W."/>
            <person name="Pan J."/>
            <person name="Luo Z.H."/>
            <person name="Li M."/>
        </authorList>
    </citation>
    <scope>NUCLEOTIDE SEQUENCE [LARGE SCALE GENOMIC DNA]</scope>
    <source>
        <strain evidence="6">SpSt-468</strain>
    </source>
</reference>
<comment type="similarity">
    <text evidence="1">Belongs to the archease family.</text>
</comment>
<dbReference type="GO" id="GO:0046872">
    <property type="term" value="F:metal ion binding"/>
    <property type="evidence" value="ECO:0007669"/>
    <property type="project" value="UniProtKB-KW"/>
</dbReference>
<dbReference type="InterPro" id="IPR036820">
    <property type="entry name" value="Archease_dom_sf"/>
</dbReference>
<proteinExistence type="inferred from homology"/>
<keyword evidence="4" id="KW-0106">Calcium</keyword>
<evidence type="ECO:0000256" key="4">
    <source>
        <dbReference type="ARBA" id="ARBA00022837"/>
    </source>
</evidence>
<evidence type="ECO:0000256" key="2">
    <source>
        <dbReference type="ARBA" id="ARBA00022694"/>
    </source>
</evidence>
<evidence type="ECO:0000256" key="3">
    <source>
        <dbReference type="ARBA" id="ARBA00022723"/>
    </source>
</evidence>
<sequence>MFLTLSDWARRRVQGAPGNQNKGAPVEYGSGRPVVPYEFLDHISDVYVHVTAPDLAGIFSEAALATYEVMLDTGSVRPAKEMRVEVEADDLEQLLYKWIDRLIYLFDAESFALSGAKVLSVAEGRGTSSISAKLLGEEYDPSAHGHRTGVKAMTYSLMRIFKGEDLWHAYFVLDI</sequence>
<dbReference type="PANTHER" id="PTHR12682:SF11">
    <property type="entry name" value="PROTEIN ARCHEASE"/>
    <property type="match status" value="1"/>
</dbReference>
<dbReference type="Pfam" id="PF01951">
    <property type="entry name" value="Archease"/>
    <property type="match status" value="1"/>
</dbReference>
<dbReference type="PANTHER" id="PTHR12682">
    <property type="entry name" value="ARCHEASE"/>
    <property type="match status" value="1"/>
</dbReference>
<dbReference type="Gene3D" id="3.55.10.10">
    <property type="entry name" value="Archease domain"/>
    <property type="match status" value="1"/>
</dbReference>
<dbReference type="AlphaFoldDB" id="A0A7C3F5K8"/>
<dbReference type="InterPro" id="IPR023572">
    <property type="entry name" value="Archease_dom"/>
</dbReference>
<comment type="caution">
    <text evidence="6">The sequence shown here is derived from an EMBL/GenBank/DDBJ whole genome shotgun (WGS) entry which is preliminary data.</text>
</comment>
<keyword evidence="3" id="KW-0479">Metal-binding</keyword>
<evidence type="ECO:0000259" key="5">
    <source>
        <dbReference type="Pfam" id="PF01951"/>
    </source>
</evidence>
<keyword evidence="2" id="KW-0819">tRNA processing</keyword>
<protein>
    <submittedName>
        <fullName evidence="6">Archease</fullName>
    </submittedName>
</protein>
<dbReference type="GO" id="GO:0008033">
    <property type="term" value="P:tRNA processing"/>
    <property type="evidence" value="ECO:0007669"/>
    <property type="project" value="UniProtKB-KW"/>
</dbReference>
<organism evidence="6">
    <name type="scientific">Candidatus Methanomethylicus mesodigestus</name>
    <dbReference type="NCBI Taxonomy" id="1867258"/>
    <lineage>
        <taxon>Archaea</taxon>
        <taxon>Thermoproteota</taxon>
        <taxon>Methanosuratincolia</taxon>
        <taxon>Candidatus Methanomethylicales</taxon>
        <taxon>Candidatus Methanomethylicaceae</taxon>
        <taxon>Candidatus Methanomethylicus</taxon>
    </lineage>
</organism>
<dbReference type="InterPro" id="IPR002804">
    <property type="entry name" value="Archease"/>
</dbReference>
<evidence type="ECO:0000313" key="6">
    <source>
        <dbReference type="EMBL" id="HFK20342.1"/>
    </source>
</evidence>
<dbReference type="EMBL" id="DSTX01000004">
    <property type="protein sequence ID" value="HFK20342.1"/>
    <property type="molecule type" value="Genomic_DNA"/>
</dbReference>
<accession>A0A7C3F5K8</accession>
<gene>
    <name evidence="6" type="ORF">ENS19_03575</name>
</gene>
<name>A0A7C3F5K8_9CREN</name>